<dbReference type="Proteomes" id="UP000463883">
    <property type="component" value="Chromosome"/>
</dbReference>
<evidence type="ECO:0000313" key="1">
    <source>
        <dbReference type="EMBL" id="QHI73406.1"/>
    </source>
</evidence>
<dbReference type="EMBL" id="CP047591">
    <property type="protein sequence ID" value="QHI73406.1"/>
    <property type="molecule type" value="Genomic_DNA"/>
</dbReference>
<protein>
    <submittedName>
        <fullName evidence="1">Radical SAM protein</fullName>
    </submittedName>
</protein>
<dbReference type="AlphaFoldDB" id="A0A6P1MNZ8"/>
<gene>
    <name evidence="1" type="ORF">Ami3637_14415</name>
</gene>
<sequence>MSDTTQLIRYSVITEKNPREIVLLRGNGCKWRRCCFCDYHLDFDLNPQLNFQLNSAVLDQVTGQFKHLEVINSGSFSDLDKDTMNQIKNICVNKGITHLYFECHWMDRHHIQALKNEFQSLGVNVQIKGGVETFDMEYRESVFSKGIDTDNPLEIAAYYDQICLLFGVAGQTLSSMEQDLETGLKYFNRVCINIMVENSTKIKPDQQVISIFMDKIYPKYINNPRVDILINNTDFGVGGKNE</sequence>
<name>A0A6P1MNZ8_9FIRM</name>
<reference evidence="1 2" key="1">
    <citation type="submission" date="2020-01" db="EMBL/GenBank/DDBJ databases">
        <title>Genomic analysis of Aminipila sp. CBA3637.</title>
        <authorList>
            <person name="Kim Y.B."/>
            <person name="Roh S.W."/>
        </authorList>
    </citation>
    <scope>NUCLEOTIDE SEQUENCE [LARGE SCALE GENOMIC DNA]</scope>
    <source>
        <strain evidence="1 2">CBA3637</strain>
    </source>
</reference>
<proteinExistence type="predicted"/>
<evidence type="ECO:0000313" key="2">
    <source>
        <dbReference type="Proteomes" id="UP000463883"/>
    </source>
</evidence>
<organism evidence="1 2">
    <name type="scientific">Aminipila terrae</name>
    <dbReference type="NCBI Taxonomy" id="2697030"/>
    <lineage>
        <taxon>Bacteria</taxon>
        <taxon>Bacillati</taxon>
        <taxon>Bacillota</taxon>
        <taxon>Clostridia</taxon>
        <taxon>Peptostreptococcales</taxon>
        <taxon>Anaerovoracaceae</taxon>
        <taxon>Aminipila</taxon>
    </lineage>
</organism>
<dbReference type="SUPFAM" id="SSF102114">
    <property type="entry name" value="Radical SAM enzymes"/>
    <property type="match status" value="1"/>
</dbReference>
<accession>A0A6P1MNZ8</accession>
<dbReference type="InterPro" id="IPR058240">
    <property type="entry name" value="rSAM_sf"/>
</dbReference>
<keyword evidence="2" id="KW-1185">Reference proteome</keyword>
<dbReference type="RefSeq" id="WP_162363171.1">
    <property type="nucleotide sequence ID" value="NZ_CP047591.1"/>
</dbReference>
<dbReference type="KEGG" id="amic:Ami3637_14415"/>